<dbReference type="EMBL" id="CP038439">
    <property type="protein sequence ID" value="QBX34670.1"/>
    <property type="molecule type" value="Genomic_DNA"/>
</dbReference>
<dbReference type="Proteomes" id="UP000296374">
    <property type="component" value="Chromosome"/>
</dbReference>
<name>A0A4P7HLW1_9RHOB</name>
<proteinExistence type="predicted"/>
<accession>A0A4P7HLW1</accession>
<organism evidence="1 2">
    <name type="scientific">Paracoccus liaowanqingii</name>
    <dbReference type="NCBI Taxonomy" id="2560053"/>
    <lineage>
        <taxon>Bacteria</taxon>
        <taxon>Pseudomonadati</taxon>
        <taxon>Pseudomonadota</taxon>
        <taxon>Alphaproteobacteria</taxon>
        <taxon>Rhodobacterales</taxon>
        <taxon>Paracoccaceae</taxon>
        <taxon>Paracoccus</taxon>
    </lineage>
</organism>
<evidence type="ECO:0000313" key="1">
    <source>
        <dbReference type="EMBL" id="QBX34670.1"/>
    </source>
</evidence>
<reference evidence="2" key="1">
    <citation type="submission" date="2019-03" db="EMBL/GenBank/DDBJ databases">
        <authorList>
            <person name="Li J."/>
        </authorList>
    </citation>
    <scope>NUCLEOTIDE SEQUENCE [LARGE SCALE GENOMIC DNA]</scope>
    <source>
        <strain evidence="2">2251</strain>
    </source>
</reference>
<sequence length="75" mass="8112">MTDKLTLDDVRQMFGGTIPKSALNIISVANDNVTLDDLRHTLEGLAALEHAAPRKRSLGVLFGKELNDEHADGQG</sequence>
<dbReference type="KEGG" id="plia:E4191_08075"/>
<gene>
    <name evidence="1" type="ORF">E4191_08075</name>
</gene>
<dbReference type="RefSeq" id="WP_135312959.1">
    <property type="nucleotide sequence ID" value="NZ_CP038439.1"/>
</dbReference>
<protein>
    <submittedName>
        <fullName evidence="1">Uncharacterized protein</fullName>
    </submittedName>
</protein>
<dbReference type="AlphaFoldDB" id="A0A4P7HLW1"/>
<evidence type="ECO:0000313" key="2">
    <source>
        <dbReference type="Proteomes" id="UP000296374"/>
    </source>
</evidence>